<dbReference type="EMBL" id="CACRXK020006188">
    <property type="protein sequence ID" value="CAB4008644.1"/>
    <property type="molecule type" value="Genomic_DNA"/>
</dbReference>
<comment type="caution">
    <text evidence="1">The sequence shown here is derived from an EMBL/GenBank/DDBJ whole genome shotgun (WGS) entry which is preliminary data.</text>
</comment>
<keyword evidence="2" id="KW-1185">Reference proteome</keyword>
<organism evidence="1 2">
    <name type="scientific">Paramuricea clavata</name>
    <name type="common">Red gorgonian</name>
    <name type="synonym">Violescent sea-whip</name>
    <dbReference type="NCBI Taxonomy" id="317549"/>
    <lineage>
        <taxon>Eukaryota</taxon>
        <taxon>Metazoa</taxon>
        <taxon>Cnidaria</taxon>
        <taxon>Anthozoa</taxon>
        <taxon>Octocorallia</taxon>
        <taxon>Malacalcyonacea</taxon>
        <taxon>Plexauridae</taxon>
        <taxon>Paramuricea</taxon>
    </lineage>
</organism>
<protein>
    <submittedName>
        <fullName evidence="1">Uncharacterized protein</fullName>
    </submittedName>
</protein>
<name>A0A6S7HSU0_PARCT</name>
<dbReference type="OrthoDB" id="5968017at2759"/>
<dbReference type="Proteomes" id="UP001152795">
    <property type="component" value="Unassembled WGS sequence"/>
</dbReference>
<gene>
    <name evidence="1" type="ORF">PACLA_8A059310</name>
</gene>
<dbReference type="AlphaFoldDB" id="A0A6S7HSU0"/>
<accession>A0A6S7HSU0</accession>
<evidence type="ECO:0000313" key="1">
    <source>
        <dbReference type="EMBL" id="CAB4008644.1"/>
    </source>
</evidence>
<reference evidence="1" key="1">
    <citation type="submission" date="2020-04" db="EMBL/GenBank/DDBJ databases">
        <authorList>
            <person name="Alioto T."/>
            <person name="Alioto T."/>
            <person name="Gomez Garrido J."/>
        </authorList>
    </citation>
    <scope>NUCLEOTIDE SEQUENCE</scope>
    <source>
        <strain evidence="1">A484AB</strain>
    </source>
</reference>
<sequence>MIENEIQKNNHTLLQSMKSLLDSSVQQLKISSTENAENQMKEIKRLKYSEPHSFKKKANEDQHKFNTKVLDSLAEVSEALEKSEITKAQDHLQKGEHMLNGGQKHILLANKSEFGWATVHEYKKHELAEDSEDEKRILKNPKFVLKLKVGEFDQNRLLGNTNRHRSARI</sequence>
<proteinExistence type="predicted"/>
<evidence type="ECO:0000313" key="2">
    <source>
        <dbReference type="Proteomes" id="UP001152795"/>
    </source>
</evidence>